<reference evidence="2 3" key="1">
    <citation type="submission" date="2021-06" db="EMBL/GenBank/DDBJ databases">
        <title>Staphylococcus lentus K169 genome sequencing.</title>
        <authorList>
            <person name="Sundareshan S."/>
            <person name="Akhila D.S."/>
            <person name="Prachi D."/>
            <person name="Sivakumar R."/>
            <person name="Rajendhran J."/>
            <person name="Isloor S."/>
            <person name="Hegde N.R."/>
        </authorList>
    </citation>
    <scope>NUCLEOTIDE SEQUENCE [LARGE SCALE GENOMIC DNA]</scope>
    <source>
        <strain evidence="2 3">K169</strain>
    </source>
</reference>
<keyword evidence="3" id="KW-1185">Reference proteome</keyword>
<dbReference type="PANTHER" id="PTHR30121">
    <property type="entry name" value="UNCHARACTERIZED PROTEIN YJGR-RELATED"/>
    <property type="match status" value="1"/>
</dbReference>
<dbReference type="Pfam" id="PF01935">
    <property type="entry name" value="DUF87"/>
    <property type="match status" value="1"/>
</dbReference>
<sequence length="1327" mass="154117">DKTLKKVEISLDDVSNKLEFNDENYSEASIDMNGDKYSLNQFNVFNFTELINQDESNIYFELNINDIDYKIKINDSINKPVPVNGLTLLKNINKNGISMSWNNNKVTQDTNEYYLYNDLKKALNIEQEILTHKIFTGRLIGEEFFGDDIQIDEEIKKNYIELCDLILKKNTLPSLMYFDDELILASQKYCEAVEKVLSTLEDNEKIQNPSTKNIHNIGLITVNDKKYLNPLHPLLLRYEIMKTKEINNEDINEKVLKKYNSANLLPFIVGEEDSYYFSEFNENIYRWIEYKPYVKNSKLDSETSSFIIKTRITDFKKHFNFLFKVNNSFSLKARFVHINNYTSILNGVVGYLLNDFVYNENLYTTNPIDLYIDEVSNKDIFYEFYNLQTFTELTNVLNLKIPNKIKQLFDEEDVMDAIKEKINIFFDQKDTLFHITFMNFDQEPKFSVHNLLNLSSSIAENGLLSNLSFTKIGSEFVSGFGVKGIKEFNPIVEKALLWNSFVSNKQNNQLNPYKKNEGIVNNVTSLANQNIDELFNNTNWVTFIDPSVDLSYFNDDNYDLYVIHYNDQTSSFNYESITVTNNTSQYENVLKEHLMKVHNGYKELNVENIIRSFNILNGEWLLNIIGSKNNKTKGSHIVREKLSIVSAYKNVLAMLDNEKIVWVPISLEEIIRVSRQQGLEASSDIFSAKELGYKGSISDDLLFVGIESNNDDIKIHFMPVEVKVGLNQNVISKASEQIEHLYKLLKKEIIDRNEKKFTQDFYRIFFLNLYFGNLKKFIDNNILDDNKLVNMYEKRSDILNRDVTFTDVINENYSNGLIVLFTEGSNIRKIVKNIDKNIYELHFNEIDAYQDADKAYNTVKNEMLQNKKGIDLGTLLSNSIDDSIDNKNNDFDILEHNKISVVDDTEDFNIIEEKENIENTISDTRKMNIEDNNLEEIKESNIEQEDDNLINTNLDKLKDIRILLGKVEGSNENLYWEYGDYNLPNRHLLISGKSGQGKTYFMQCLLYELSKNNIDSLIVDYTDGFLHTQLEEEFVNKLGDKLKTKFVFRDKLPVNPFKRNDIDLGGVSLPETNDDIADRVVQIVDFVFKLGVQQNSLLKDTVKKGLEIYDESLTFTKIKQTLIMDENPAMQNLYGRISNLLDRDPFDYNNIEYNWSEIFDFKGEVNIIQLKGFTPDIQKVITEFLLWDIYNYSERKGNKNMPIPVLLDEMQNLNHKESSPASKILKEGRKFGWSSWLATQSLTSIKNAGGDISYLFNAAQQIHFAVPEDQISFVSKTLTSDNNEKKRWEQVLSNLNKGQCVVNGYIEKDEGLQKVIEVINVTPLEER</sequence>
<gene>
    <name evidence="2" type="ORF">KQ656_09970</name>
</gene>
<dbReference type="EMBL" id="JAHLZN010000021">
    <property type="protein sequence ID" value="MBU6114288.1"/>
    <property type="molecule type" value="Genomic_DNA"/>
</dbReference>
<dbReference type="InterPro" id="IPR002789">
    <property type="entry name" value="HerA_central"/>
</dbReference>
<accession>A0ABS6H0I0</accession>
<dbReference type="Proteomes" id="UP000770161">
    <property type="component" value="Unassembled WGS sequence"/>
</dbReference>
<organism evidence="2 3">
    <name type="scientific">Mammaliicoccus lentus</name>
    <name type="common">Staphylococcus lentus</name>
    <dbReference type="NCBI Taxonomy" id="42858"/>
    <lineage>
        <taxon>Bacteria</taxon>
        <taxon>Bacillati</taxon>
        <taxon>Bacillota</taxon>
        <taxon>Bacilli</taxon>
        <taxon>Bacillales</taxon>
        <taxon>Staphylococcaceae</taxon>
        <taxon>Mammaliicoccus</taxon>
    </lineage>
</organism>
<proteinExistence type="predicted"/>
<dbReference type="RefSeq" id="WP_216683760.1">
    <property type="nucleotide sequence ID" value="NZ_JAHLZN010000021.1"/>
</dbReference>
<evidence type="ECO:0000313" key="2">
    <source>
        <dbReference type="EMBL" id="MBU6114288.1"/>
    </source>
</evidence>
<dbReference type="InterPro" id="IPR051162">
    <property type="entry name" value="T4SS_component"/>
</dbReference>
<feature type="domain" description="Helicase HerA central" evidence="1">
    <location>
        <begin position="984"/>
        <end position="1186"/>
    </location>
</feature>
<dbReference type="PANTHER" id="PTHR30121:SF6">
    <property type="entry name" value="SLR6007 PROTEIN"/>
    <property type="match status" value="1"/>
</dbReference>
<evidence type="ECO:0000259" key="1">
    <source>
        <dbReference type="Pfam" id="PF01935"/>
    </source>
</evidence>
<name>A0ABS6H0I0_MAMLE</name>
<evidence type="ECO:0000313" key="3">
    <source>
        <dbReference type="Proteomes" id="UP000770161"/>
    </source>
</evidence>
<protein>
    <submittedName>
        <fullName evidence="2">DUF87 domain-containing protein</fullName>
    </submittedName>
</protein>
<comment type="caution">
    <text evidence="2">The sequence shown here is derived from an EMBL/GenBank/DDBJ whole genome shotgun (WGS) entry which is preliminary data.</text>
</comment>
<feature type="non-terminal residue" evidence="2">
    <location>
        <position position="1"/>
    </location>
</feature>